<dbReference type="OMA" id="ICSSLYI"/>
<proteinExistence type="inferred from homology"/>
<evidence type="ECO:0000256" key="6">
    <source>
        <dbReference type="ARBA" id="ARBA00022695"/>
    </source>
</evidence>
<keyword evidence="10" id="KW-0378">Hydrolase</keyword>
<evidence type="ECO:0000256" key="11">
    <source>
        <dbReference type="ARBA" id="ARBA00022833"/>
    </source>
</evidence>
<keyword evidence="12" id="KW-0269">Exonuclease</keyword>
<dbReference type="Pfam" id="PF14260">
    <property type="entry name" value="zf-C4pol"/>
    <property type="match status" value="1"/>
</dbReference>
<keyword evidence="19" id="KW-0235">DNA replication</keyword>
<dbReference type="GO" id="GO:0003677">
    <property type="term" value="F:DNA binding"/>
    <property type="evidence" value="ECO:0007669"/>
    <property type="project" value="UniProtKB-KW"/>
</dbReference>
<dbReference type="InterPro" id="IPR006172">
    <property type="entry name" value="DNA-dir_DNA_pol_B"/>
</dbReference>
<dbReference type="Gene3D" id="3.30.420.10">
    <property type="entry name" value="Ribonuclease H-like superfamily/Ribonuclease H"/>
    <property type="match status" value="1"/>
</dbReference>
<dbReference type="AlphaFoldDB" id="L2GW41"/>
<dbReference type="GO" id="GO:0043625">
    <property type="term" value="C:delta DNA polymerase complex"/>
    <property type="evidence" value="ECO:0007669"/>
    <property type="project" value="TreeGrafter"/>
</dbReference>
<reference evidence="25" key="1">
    <citation type="submission" date="2011-03" db="EMBL/GenBank/DDBJ databases">
        <title>The genome sequence of Vavraia culicis strain floridensis.</title>
        <authorList>
            <consortium name="The Broad Institute Genome Sequencing Platform"/>
            <person name="Cuomo C."/>
            <person name="Becnel J."/>
            <person name="Sanscrainte N."/>
            <person name="Young S.K."/>
            <person name="Zeng Q."/>
            <person name="Gargeya S."/>
            <person name="Fitzgerald M."/>
            <person name="Haas B."/>
            <person name="Abouelleil A."/>
            <person name="Alvarado L."/>
            <person name="Arachchi H.M."/>
            <person name="Berlin A."/>
            <person name="Chapman S.B."/>
            <person name="Gearin G."/>
            <person name="Goldberg J."/>
            <person name="Griggs A."/>
            <person name="Gujja S."/>
            <person name="Hansen M."/>
            <person name="Heiman D."/>
            <person name="Howarth C."/>
            <person name="Larimer J."/>
            <person name="Lui A."/>
            <person name="MacDonald P.J.P."/>
            <person name="McCowen C."/>
            <person name="Montmayeur A."/>
            <person name="Murphy C."/>
            <person name="Neiman D."/>
            <person name="Pearson M."/>
            <person name="Priest M."/>
            <person name="Roberts A."/>
            <person name="Saif S."/>
            <person name="Shea T."/>
            <person name="Sisk P."/>
            <person name="Stolte C."/>
            <person name="Sykes S."/>
            <person name="Wortman J."/>
            <person name="Nusbaum C."/>
            <person name="Birren B."/>
        </authorList>
    </citation>
    <scope>NUCLEOTIDE SEQUENCE [LARGE SCALE GENOMIC DNA]</scope>
    <source>
        <strain evidence="25">floridensis</strain>
    </source>
</reference>
<comment type="subcellular location">
    <subcellularLocation>
        <location evidence="2 19">Nucleus</location>
    </subcellularLocation>
</comment>
<dbReference type="GO" id="GO:0051539">
    <property type="term" value="F:4 iron, 4 sulfur cluster binding"/>
    <property type="evidence" value="ECO:0007669"/>
    <property type="project" value="UniProtKB-KW"/>
</dbReference>
<keyword evidence="15 19" id="KW-0411">Iron-sulfur</keyword>
<evidence type="ECO:0000256" key="2">
    <source>
        <dbReference type="ARBA" id="ARBA00004123"/>
    </source>
</evidence>
<dbReference type="Gene3D" id="3.30.342.10">
    <property type="entry name" value="DNA Polymerase, chain B, domain 1"/>
    <property type="match status" value="1"/>
</dbReference>
<keyword evidence="16 19" id="KW-0238">DNA-binding</keyword>
<evidence type="ECO:0000259" key="23">
    <source>
        <dbReference type="Pfam" id="PF14260"/>
    </source>
</evidence>
<dbReference type="STRING" id="948595.L2GW41"/>
<dbReference type="GO" id="GO:0006297">
    <property type="term" value="P:nucleotide-excision repair, DNA gap filling"/>
    <property type="evidence" value="ECO:0007669"/>
    <property type="project" value="TreeGrafter"/>
</dbReference>
<dbReference type="InParanoid" id="L2GW41"/>
<keyword evidence="5 19" id="KW-0808">Transferase</keyword>
<evidence type="ECO:0000256" key="16">
    <source>
        <dbReference type="ARBA" id="ARBA00023125"/>
    </source>
</evidence>
<dbReference type="EMBL" id="GL877415">
    <property type="protein sequence ID" value="ELA47582.1"/>
    <property type="molecule type" value="Genomic_DNA"/>
</dbReference>
<dbReference type="PANTHER" id="PTHR10322">
    <property type="entry name" value="DNA POLYMERASE CATALYTIC SUBUNIT"/>
    <property type="match status" value="1"/>
</dbReference>
<feature type="compositionally biased region" description="Polar residues" evidence="20">
    <location>
        <begin position="819"/>
        <end position="834"/>
    </location>
</feature>
<evidence type="ECO:0000313" key="24">
    <source>
        <dbReference type="EMBL" id="ELA47582.1"/>
    </source>
</evidence>
<comment type="similarity">
    <text evidence="3 19">Belongs to the DNA polymerase type-B family.</text>
</comment>
<dbReference type="InterPro" id="IPR043502">
    <property type="entry name" value="DNA/RNA_pol_sf"/>
</dbReference>
<keyword evidence="6 19" id="KW-0548">Nucleotidyltransferase</keyword>
<dbReference type="Gene3D" id="1.10.287.690">
    <property type="entry name" value="Helix hairpin bin"/>
    <property type="match status" value="1"/>
</dbReference>
<evidence type="ECO:0000256" key="15">
    <source>
        <dbReference type="ARBA" id="ARBA00023014"/>
    </source>
</evidence>
<evidence type="ECO:0000256" key="8">
    <source>
        <dbReference type="ARBA" id="ARBA00022723"/>
    </source>
</evidence>
<keyword evidence="4 19" id="KW-0004">4Fe-4S</keyword>
<dbReference type="OrthoDB" id="2414538at2759"/>
<dbReference type="GeneID" id="19878788"/>
<dbReference type="GO" id="GO:0008296">
    <property type="term" value="F:3'-5'-DNA exonuclease activity"/>
    <property type="evidence" value="ECO:0007669"/>
    <property type="project" value="TreeGrafter"/>
</dbReference>
<evidence type="ECO:0000256" key="1">
    <source>
        <dbReference type="ARBA" id="ARBA00001966"/>
    </source>
</evidence>
<dbReference type="EC" id="2.7.7.7" evidence="19"/>
<evidence type="ECO:0000256" key="19">
    <source>
        <dbReference type="RuleBase" id="RU000442"/>
    </source>
</evidence>
<dbReference type="PRINTS" id="PR00106">
    <property type="entry name" value="DNAPOLB"/>
</dbReference>
<evidence type="ECO:0000256" key="13">
    <source>
        <dbReference type="ARBA" id="ARBA00022932"/>
    </source>
</evidence>
<dbReference type="Pfam" id="PF03104">
    <property type="entry name" value="DNA_pol_B_exo1"/>
    <property type="match status" value="1"/>
</dbReference>
<keyword evidence="11 19" id="KW-0862">Zinc</keyword>
<name>L2GW41_VAVCU</name>
<dbReference type="InterPro" id="IPR036397">
    <property type="entry name" value="RNaseH_sf"/>
</dbReference>
<feature type="domain" description="C4-type zinc-finger of DNA polymerase delta" evidence="23">
    <location>
        <begin position="1079"/>
        <end position="1146"/>
    </location>
</feature>
<evidence type="ECO:0000256" key="10">
    <source>
        <dbReference type="ARBA" id="ARBA00022801"/>
    </source>
</evidence>
<gene>
    <name evidence="24" type="ORF">VCUG_00905</name>
</gene>
<keyword evidence="7" id="KW-0540">Nuclease</keyword>
<dbReference type="InterPro" id="IPR017964">
    <property type="entry name" value="DNA-dir_DNA_pol_B_CS"/>
</dbReference>
<feature type="domain" description="DNA-directed DNA polymerase family B exonuclease" evidence="22">
    <location>
        <begin position="110"/>
        <end position="319"/>
    </location>
</feature>
<evidence type="ECO:0000256" key="18">
    <source>
        <dbReference type="ARBA" id="ARBA00049244"/>
    </source>
</evidence>
<evidence type="ECO:0000256" key="9">
    <source>
        <dbReference type="ARBA" id="ARBA00022771"/>
    </source>
</evidence>
<comment type="catalytic activity">
    <reaction evidence="18 19">
        <text>DNA(n) + a 2'-deoxyribonucleoside 5'-triphosphate = DNA(n+1) + diphosphate</text>
        <dbReference type="Rhea" id="RHEA:22508"/>
        <dbReference type="Rhea" id="RHEA-COMP:17339"/>
        <dbReference type="Rhea" id="RHEA-COMP:17340"/>
        <dbReference type="ChEBI" id="CHEBI:33019"/>
        <dbReference type="ChEBI" id="CHEBI:61560"/>
        <dbReference type="ChEBI" id="CHEBI:173112"/>
        <dbReference type="EC" id="2.7.7.7"/>
    </reaction>
</comment>
<dbReference type="RefSeq" id="XP_008073927.1">
    <property type="nucleotide sequence ID" value="XM_008075736.1"/>
</dbReference>
<accession>L2GW41</accession>
<keyword evidence="17 19" id="KW-0539">Nucleus</keyword>
<dbReference type="InterPro" id="IPR006133">
    <property type="entry name" value="DNA-dir_DNA_pol_B_exonuc"/>
</dbReference>
<protein>
    <recommendedName>
        <fullName evidence="19">DNA polymerase</fullName>
        <ecNumber evidence="19">2.7.7.7</ecNumber>
    </recommendedName>
</protein>
<feature type="domain" description="DNA-directed DNA polymerase family B multifunctional" evidence="21">
    <location>
        <begin position="524"/>
        <end position="806"/>
    </location>
</feature>
<feature type="region of interest" description="Disordered" evidence="20">
    <location>
        <begin position="805"/>
        <end position="838"/>
    </location>
</feature>
<dbReference type="SMART" id="SM00486">
    <property type="entry name" value="POLBc"/>
    <property type="match status" value="1"/>
</dbReference>
<dbReference type="Proteomes" id="UP000011081">
    <property type="component" value="Unassembled WGS sequence"/>
</dbReference>
<dbReference type="InterPro" id="IPR050240">
    <property type="entry name" value="DNA_pol_type-B"/>
</dbReference>
<keyword evidence="14 19" id="KW-0408">Iron</keyword>
<keyword evidence="9 19" id="KW-0863">Zinc-finger</keyword>
<feature type="domain" description="DNA-directed DNA polymerase family B multifunctional" evidence="21">
    <location>
        <begin position="893"/>
        <end position="1043"/>
    </location>
</feature>
<evidence type="ECO:0000256" key="3">
    <source>
        <dbReference type="ARBA" id="ARBA00005755"/>
    </source>
</evidence>
<evidence type="ECO:0000256" key="14">
    <source>
        <dbReference type="ARBA" id="ARBA00023004"/>
    </source>
</evidence>
<dbReference type="GO" id="GO:0008270">
    <property type="term" value="F:zinc ion binding"/>
    <property type="evidence" value="ECO:0007669"/>
    <property type="project" value="UniProtKB-KW"/>
</dbReference>
<evidence type="ECO:0000256" key="20">
    <source>
        <dbReference type="SAM" id="MobiDB-lite"/>
    </source>
</evidence>
<dbReference type="InterPro" id="IPR012337">
    <property type="entry name" value="RNaseH-like_sf"/>
</dbReference>
<evidence type="ECO:0000256" key="5">
    <source>
        <dbReference type="ARBA" id="ARBA00022679"/>
    </source>
</evidence>
<dbReference type="InterPro" id="IPR042087">
    <property type="entry name" value="DNA_pol_B_thumb"/>
</dbReference>
<dbReference type="GO" id="GO:0006287">
    <property type="term" value="P:base-excision repair, gap-filling"/>
    <property type="evidence" value="ECO:0007669"/>
    <property type="project" value="TreeGrafter"/>
</dbReference>
<dbReference type="VEuPathDB" id="MicrosporidiaDB:VCUG_00905"/>
<evidence type="ECO:0000313" key="25">
    <source>
        <dbReference type="Proteomes" id="UP000011081"/>
    </source>
</evidence>
<feature type="compositionally biased region" description="Basic and acidic residues" evidence="20">
    <location>
        <begin position="805"/>
        <end position="815"/>
    </location>
</feature>
<dbReference type="InterPro" id="IPR023211">
    <property type="entry name" value="DNA_pol_palm_dom_sf"/>
</dbReference>
<organism evidence="24 25">
    <name type="scientific">Vavraia culicis (isolate floridensis)</name>
    <name type="common">Microsporidian parasite</name>
    <dbReference type="NCBI Taxonomy" id="948595"/>
    <lineage>
        <taxon>Eukaryota</taxon>
        <taxon>Fungi</taxon>
        <taxon>Fungi incertae sedis</taxon>
        <taxon>Microsporidia</taxon>
        <taxon>Pleistophoridae</taxon>
        <taxon>Vavraia</taxon>
    </lineage>
</organism>
<dbReference type="InterPro" id="IPR006134">
    <property type="entry name" value="DNA-dir_DNA_pol_B_multi_dom"/>
</dbReference>
<dbReference type="Pfam" id="PF00136">
    <property type="entry name" value="DNA_pol_B"/>
    <property type="match status" value="2"/>
</dbReference>
<evidence type="ECO:0000256" key="7">
    <source>
        <dbReference type="ARBA" id="ARBA00022722"/>
    </source>
</evidence>
<evidence type="ECO:0000256" key="12">
    <source>
        <dbReference type="ARBA" id="ARBA00022839"/>
    </source>
</evidence>
<keyword evidence="8 19" id="KW-0479">Metal-binding</keyword>
<evidence type="ECO:0000256" key="4">
    <source>
        <dbReference type="ARBA" id="ARBA00022485"/>
    </source>
</evidence>
<feature type="region of interest" description="Disordered" evidence="20">
    <location>
        <begin position="869"/>
        <end position="893"/>
    </location>
</feature>
<comment type="cofactor">
    <cofactor evidence="1 19">
        <name>[4Fe-4S] cluster</name>
        <dbReference type="ChEBI" id="CHEBI:49883"/>
    </cofactor>
</comment>
<keyword evidence="25" id="KW-1185">Reference proteome</keyword>
<evidence type="ECO:0000259" key="22">
    <source>
        <dbReference type="Pfam" id="PF03104"/>
    </source>
</evidence>
<dbReference type="Gene3D" id="3.90.1600.10">
    <property type="entry name" value="Palm domain of DNA polymerase"/>
    <property type="match status" value="1"/>
</dbReference>
<keyword evidence="13 19" id="KW-0239">DNA-directed DNA polymerase</keyword>
<dbReference type="GO" id="GO:0045004">
    <property type="term" value="P:DNA replication proofreading"/>
    <property type="evidence" value="ECO:0007669"/>
    <property type="project" value="TreeGrafter"/>
</dbReference>
<dbReference type="PROSITE" id="PS00116">
    <property type="entry name" value="DNA_POLYMERASE_B"/>
    <property type="match status" value="1"/>
</dbReference>
<dbReference type="SUPFAM" id="SSF56672">
    <property type="entry name" value="DNA/RNA polymerases"/>
    <property type="match status" value="2"/>
</dbReference>
<dbReference type="SUPFAM" id="SSF53098">
    <property type="entry name" value="Ribonuclease H-like"/>
    <property type="match status" value="1"/>
</dbReference>
<dbReference type="HOGENOM" id="CLU_000203_2_1_1"/>
<dbReference type="InterPro" id="IPR025687">
    <property type="entry name" value="Znf-C4pol"/>
</dbReference>
<sequence>MLVFQTNINSFTQTKESQTTTQIYIECMANDAHLKLVVTDFFPYFYVKIETDKNDILNFFMSKNIDVVSHKLSIKKNVYGYISKNESFLKVFFKNIVVESAARRACENMYEIFDANIPFNLQFMVDMGIVGMSYLEVDMDMESGQELRIEDAGGANGVFSTSLDVHNGNQRIKRHKSEDEENTKYMDAICSTHRIGRVYHVSHRAIRPILKDCMPVFKILSFDLEVNNRENKFPDSSIDEIIQIGNTVKQHEYKQTIFCQRNTAGIAGVDVRSYDTEREMIEEWIKFVYYEDPDVFLGYNISGFDFDYIIGRVRKLGVPFCLCRLYIDPSKDDTIARAIDTSARMLRDVAKNETNLRLKQEIGQVVKNETSAVLETSKMGREEVNRTASNVLSGIESKGGRFATEHVMYDAIKDKFGECKSCNNTRKEMFNDFHGRIVVDMLTVIKKEHKLRSYTLNNVSVHFLGMQKEDLPYYLIKGLFDGDDKTRRRIAVYCLKDTLLPLLIYEKLLIFITGVEMVRVLGVPIHWHFNRGISVKIFGLILREARKNGFVIPNVTVKDEGYMGAFVIEPERGYYDEPIAVLDFASLYPSIIIAHNLCYSTMLLGTKHGIDKSKDAEISPTGTYFVKKDVRVGLLPVILEKMLKKRKEVKEQMKNETNTFMRTLLNARQNAFKVSANSVYGFTGSAVSRLPCIDISQSVTGYGREMIIKTKNVVESVFCRDKGYDFDGRVIYGDTDSVMIRIRKENLSVDYVFEIAKEMASKVSECFVKPVKLEFEKVYFPYLLMNKKRYAGVIETREEIKDEVKVSEVKSDSRKSSSQTSQAKEAEENSGSKTEGNEIGEVKTVKIKNETAAADNLKNGVRNTVTDEEETAINTVSTENERGVAKEPKKKYKIQRRMDTKGIETVRRDNCKLVKSLIEECLNLLLIQRDPERAKSFVKAVVRDLYLDRIDLGQLVISKTLSKTNYAAKQAHVELAERMKKRDNAVINIGDRIAYVIVDKGPNVIAYEKSEDPLYVLEKNLPVDVNYYIEQQIMKPVHRLFDPLMDNVNELFVGEHTATRKKGTLSGPMAQFVKKGITCLLCKERGPILCRRCAPNYFSVYVGKIQEMKEKEDVYNKCWRECQRCIRSVCTEVLCANKDCPIFFMRSKVIREIGELDKQIKQLNSLEW</sequence>
<dbReference type="GO" id="GO:0000166">
    <property type="term" value="F:nucleotide binding"/>
    <property type="evidence" value="ECO:0007669"/>
    <property type="project" value="InterPro"/>
</dbReference>
<dbReference type="Gene3D" id="1.10.132.60">
    <property type="entry name" value="DNA polymerase family B, C-terminal domain"/>
    <property type="match status" value="1"/>
</dbReference>
<dbReference type="PANTHER" id="PTHR10322:SF23">
    <property type="entry name" value="DNA POLYMERASE DELTA CATALYTIC SUBUNIT"/>
    <property type="match status" value="1"/>
</dbReference>
<dbReference type="FunCoup" id="L2GW41">
    <property type="interactions" value="196"/>
</dbReference>
<evidence type="ECO:0000256" key="17">
    <source>
        <dbReference type="ARBA" id="ARBA00023242"/>
    </source>
</evidence>
<dbReference type="GO" id="GO:0003887">
    <property type="term" value="F:DNA-directed DNA polymerase activity"/>
    <property type="evidence" value="ECO:0007669"/>
    <property type="project" value="UniProtKB-KW"/>
</dbReference>
<evidence type="ECO:0000259" key="21">
    <source>
        <dbReference type="Pfam" id="PF00136"/>
    </source>
</evidence>